<dbReference type="Proteomes" id="UP000838686">
    <property type="component" value="Unassembled WGS sequence"/>
</dbReference>
<accession>A0ABM9C6S7</accession>
<comment type="caution">
    <text evidence="1">The sequence shown here is derived from an EMBL/GenBank/DDBJ whole genome shotgun (WGS) entry which is preliminary data.</text>
</comment>
<sequence length="52" mass="6134">MECGYFERRFKGYSDEKKRVVAIALGNKYYCPFCGTIHHLEVIDHGQTQEHK</sequence>
<proteinExistence type="predicted"/>
<name>A0ABM9C6S7_9BACL</name>
<reference evidence="1" key="1">
    <citation type="submission" date="2022-01" db="EMBL/GenBank/DDBJ databases">
        <authorList>
            <person name="Criscuolo A."/>
        </authorList>
    </citation>
    <scope>NUCLEOTIDE SEQUENCE</scope>
    <source>
        <strain evidence="1">CIP111893</strain>
    </source>
</reference>
<keyword evidence="2" id="KW-1185">Reference proteome</keyword>
<protein>
    <submittedName>
        <fullName evidence="1">Uncharacterized protein</fullName>
    </submittedName>
</protein>
<dbReference type="EMBL" id="CAKMMF010000011">
    <property type="protein sequence ID" value="CAH1205557.1"/>
    <property type="molecule type" value="Genomic_DNA"/>
</dbReference>
<evidence type="ECO:0000313" key="1">
    <source>
        <dbReference type="EMBL" id="CAH1205557.1"/>
    </source>
</evidence>
<gene>
    <name evidence="1" type="ORF">PAECIP111893_02370</name>
</gene>
<evidence type="ECO:0000313" key="2">
    <source>
        <dbReference type="Proteomes" id="UP000838686"/>
    </source>
</evidence>
<organism evidence="1 2">
    <name type="scientific">Paenibacillus plantiphilus</name>
    <dbReference type="NCBI Taxonomy" id="2905650"/>
    <lineage>
        <taxon>Bacteria</taxon>
        <taxon>Bacillati</taxon>
        <taxon>Bacillota</taxon>
        <taxon>Bacilli</taxon>
        <taxon>Bacillales</taxon>
        <taxon>Paenibacillaceae</taxon>
        <taxon>Paenibacillus</taxon>
    </lineage>
</organism>